<keyword evidence="3" id="KW-1185">Reference proteome</keyword>
<gene>
    <name evidence="2" type="ORF">QRT05_02000</name>
</gene>
<reference evidence="2 3" key="1">
    <citation type="submission" date="2023-06" db="EMBL/GenBank/DDBJ databases">
        <title>Cellulomonas sp. MW9 Whole genome sequence.</title>
        <authorList>
            <person name="Park S."/>
        </authorList>
    </citation>
    <scope>NUCLEOTIDE SEQUENCE [LARGE SCALE GENOMIC DNA]</scope>
    <source>
        <strain evidence="2 3">MW9</strain>
    </source>
</reference>
<sequence length="66" mass="7452">MSTAPAGWYPDHANAARLRYWDGERWTGYLVDRDRLDVVYQEPAPWTPAVPGSLNVPMSISLSLFS</sequence>
<dbReference type="Proteomes" id="UP001321453">
    <property type="component" value="Unassembled WGS sequence"/>
</dbReference>
<evidence type="ECO:0000259" key="1">
    <source>
        <dbReference type="Pfam" id="PF10708"/>
    </source>
</evidence>
<organism evidence="2 3">
    <name type="scientific">Cellulomonas edaphi</name>
    <dbReference type="NCBI Taxonomy" id="3053468"/>
    <lineage>
        <taxon>Bacteria</taxon>
        <taxon>Bacillati</taxon>
        <taxon>Actinomycetota</taxon>
        <taxon>Actinomycetes</taxon>
        <taxon>Micrococcales</taxon>
        <taxon>Cellulomonadaceae</taxon>
        <taxon>Cellulomonas</taxon>
    </lineage>
</organism>
<feature type="domain" description="DUF2510" evidence="1">
    <location>
        <begin position="6"/>
        <end position="29"/>
    </location>
</feature>
<protein>
    <submittedName>
        <fullName evidence="2">DUF2510 domain-containing protein</fullName>
    </submittedName>
</protein>
<evidence type="ECO:0000313" key="3">
    <source>
        <dbReference type="Proteomes" id="UP001321453"/>
    </source>
</evidence>
<name>A0ABT7S399_9CELL</name>
<dbReference type="InterPro" id="IPR018929">
    <property type="entry name" value="DUF2510"/>
</dbReference>
<dbReference type="Pfam" id="PF10708">
    <property type="entry name" value="DUF2510"/>
    <property type="match status" value="1"/>
</dbReference>
<comment type="caution">
    <text evidence="2">The sequence shown here is derived from an EMBL/GenBank/DDBJ whole genome shotgun (WGS) entry which is preliminary data.</text>
</comment>
<accession>A0ABT7S399</accession>
<proteinExistence type="predicted"/>
<dbReference type="RefSeq" id="WP_289444750.1">
    <property type="nucleotide sequence ID" value="NZ_JAUCGR010000001.1"/>
</dbReference>
<evidence type="ECO:0000313" key="2">
    <source>
        <dbReference type="EMBL" id="MDM7830095.1"/>
    </source>
</evidence>
<dbReference type="EMBL" id="JAUCGR010000001">
    <property type="protein sequence ID" value="MDM7830095.1"/>
    <property type="molecule type" value="Genomic_DNA"/>
</dbReference>